<protein>
    <submittedName>
        <fullName evidence="2">Uncharacterized protein</fullName>
    </submittedName>
</protein>
<dbReference type="Proteomes" id="UP000821837">
    <property type="component" value="Unassembled WGS sequence"/>
</dbReference>
<gene>
    <name evidence="2" type="ORF">HPB52_024708</name>
</gene>
<feature type="compositionally biased region" description="Basic and acidic residues" evidence="1">
    <location>
        <begin position="14"/>
        <end position="23"/>
    </location>
</feature>
<evidence type="ECO:0000313" key="2">
    <source>
        <dbReference type="EMBL" id="KAH7932333.1"/>
    </source>
</evidence>
<evidence type="ECO:0000256" key="1">
    <source>
        <dbReference type="SAM" id="MobiDB-lite"/>
    </source>
</evidence>
<sequence>MPVRAASGSTSPPHEQEEASRSCWKELRRRDKVATDQNFYDFANADADADTDITEVIDDEETVQLVPSTQEESEDANDPDTVEAPVLTPSQMMDAVDLLRRFAEAVKASPRGCRGRFDFTGQLQELCAPTAQEALASGNHQLSH</sequence>
<comment type="caution">
    <text evidence="2">The sequence shown here is derived from an EMBL/GenBank/DDBJ whole genome shotgun (WGS) entry which is preliminary data.</text>
</comment>
<reference evidence="2" key="1">
    <citation type="journal article" date="2020" name="Cell">
        <title>Large-Scale Comparative Analyses of Tick Genomes Elucidate Their Genetic Diversity and Vector Capacities.</title>
        <authorList>
            <consortium name="Tick Genome and Microbiome Consortium (TIGMIC)"/>
            <person name="Jia N."/>
            <person name="Wang J."/>
            <person name="Shi W."/>
            <person name="Du L."/>
            <person name="Sun Y."/>
            <person name="Zhan W."/>
            <person name="Jiang J.F."/>
            <person name="Wang Q."/>
            <person name="Zhang B."/>
            <person name="Ji P."/>
            <person name="Bell-Sakyi L."/>
            <person name="Cui X.M."/>
            <person name="Yuan T.T."/>
            <person name="Jiang B.G."/>
            <person name="Yang W.F."/>
            <person name="Lam T.T."/>
            <person name="Chang Q.C."/>
            <person name="Ding S.J."/>
            <person name="Wang X.J."/>
            <person name="Zhu J.G."/>
            <person name="Ruan X.D."/>
            <person name="Zhao L."/>
            <person name="Wei J.T."/>
            <person name="Ye R.Z."/>
            <person name="Que T.C."/>
            <person name="Du C.H."/>
            <person name="Zhou Y.H."/>
            <person name="Cheng J.X."/>
            <person name="Dai P.F."/>
            <person name="Guo W.B."/>
            <person name="Han X.H."/>
            <person name="Huang E.J."/>
            <person name="Li L.F."/>
            <person name="Wei W."/>
            <person name="Gao Y.C."/>
            <person name="Liu J.Z."/>
            <person name="Shao H.Z."/>
            <person name="Wang X."/>
            <person name="Wang C.C."/>
            <person name="Yang T.C."/>
            <person name="Huo Q.B."/>
            <person name="Li W."/>
            <person name="Chen H.Y."/>
            <person name="Chen S.E."/>
            <person name="Zhou L.G."/>
            <person name="Ni X.B."/>
            <person name="Tian J.H."/>
            <person name="Sheng Y."/>
            <person name="Liu T."/>
            <person name="Pan Y.S."/>
            <person name="Xia L.Y."/>
            <person name="Li J."/>
            <person name="Zhao F."/>
            <person name="Cao W.C."/>
        </authorList>
    </citation>
    <scope>NUCLEOTIDE SEQUENCE</scope>
    <source>
        <strain evidence="2">Rsan-2018</strain>
    </source>
</reference>
<dbReference type="EMBL" id="JABSTV010001606">
    <property type="protein sequence ID" value="KAH7932333.1"/>
    <property type="molecule type" value="Genomic_DNA"/>
</dbReference>
<proteinExistence type="predicted"/>
<dbReference type="AlphaFoldDB" id="A0A9D4SMF2"/>
<reference evidence="2" key="2">
    <citation type="submission" date="2021-09" db="EMBL/GenBank/DDBJ databases">
        <authorList>
            <person name="Jia N."/>
            <person name="Wang J."/>
            <person name="Shi W."/>
            <person name="Du L."/>
            <person name="Sun Y."/>
            <person name="Zhan W."/>
            <person name="Jiang J."/>
            <person name="Wang Q."/>
            <person name="Zhang B."/>
            <person name="Ji P."/>
            <person name="Sakyi L.B."/>
            <person name="Cui X."/>
            <person name="Yuan T."/>
            <person name="Jiang B."/>
            <person name="Yang W."/>
            <person name="Lam T.T.-Y."/>
            <person name="Chang Q."/>
            <person name="Ding S."/>
            <person name="Wang X."/>
            <person name="Zhu J."/>
            <person name="Ruan X."/>
            <person name="Zhao L."/>
            <person name="Wei J."/>
            <person name="Que T."/>
            <person name="Du C."/>
            <person name="Cheng J."/>
            <person name="Dai P."/>
            <person name="Han X."/>
            <person name="Huang E."/>
            <person name="Gao Y."/>
            <person name="Liu J."/>
            <person name="Shao H."/>
            <person name="Ye R."/>
            <person name="Li L."/>
            <person name="Wei W."/>
            <person name="Wang X."/>
            <person name="Wang C."/>
            <person name="Huo Q."/>
            <person name="Li W."/>
            <person name="Guo W."/>
            <person name="Chen H."/>
            <person name="Chen S."/>
            <person name="Zhou L."/>
            <person name="Zhou L."/>
            <person name="Ni X."/>
            <person name="Tian J."/>
            <person name="Zhou Y."/>
            <person name="Sheng Y."/>
            <person name="Liu T."/>
            <person name="Pan Y."/>
            <person name="Xia L."/>
            <person name="Li J."/>
            <person name="Zhao F."/>
            <person name="Cao W."/>
        </authorList>
    </citation>
    <scope>NUCLEOTIDE SEQUENCE</scope>
    <source>
        <strain evidence="2">Rsan-2018</strain>
        <tissue evidence="2">Larvae</tissue>
    </source>
</reference>
<organism evidence="2 3">
    <name type="scientific">Rhipicephalus sanguineus</name>
    <name type="common">Brown dog tick</name>
    <name type="synonym">Ixodes sanguineus</name>
    <dbReference type="NCBI Taxonomy" id="34632"/>
    <lineage>
        <taxon>Eukaryota</taxon>
        <taxon>Metazoa</taxon>
        <taxon>Ecdysozoa</taxon>
        <taxon>Arthropoda</taxon>
        <taxon>Chelicerata</taxon>
        <taxon>Arachnida</taxon>
        <taxon>Acari</taxon>
        <taxon>Parasitiformes</taxon>
        <taxon>Ixodida</taxon>
        <taxon>Ixodoidea</taxon>
        <taxon>Ixodidae</taxon>
        <taxon>Rhipicephalinae</taxon>
        <taxon>Rhipicephalus</taxon>
        <taxon>Rhipicephalus</taxon>
    </lineage>
</organism>
<accession>A0A9D4SMF2</accession>
<keyword evidence="3" id="KW-1185">Reference proteome</keyword>
<name>A0A9D4SMF2_RHISA</name>
<feature type="region of interest" description="Disordered" evidence="1">
    <location>
        <begin position="1"/>
        <end position="23"/>
    </location>
</feature>
<evidence type="ECO:0000313" key="3">
    <source>
        <dbReference type="Proteomes" id="UP000821837"/>
    </source>
</evidence>